<reference evidence="1" key="1">
    <citation type="journal article" date="2014" name="Genome Biol. Evol.">
        <title>Pangenome evidence for extensive interdomain horizontal transfer affecting lineage core and shell genes in uncultured planktonic thaumarchaeota and euryarchaeota.</title>
        <authorList>
            <person name="Deschamps P."/>
            <person name="Zivanovic Y."/>
            <person name="Moreira D."/>
            <person name="Rodriguez-Valera F."/>
            <person name="Lopez-Garcia P."/>
        </authorList>
    </citation>
    <scope>NUCLEOTIDE SEQUENCE</scope>
</reference>
<protein>
    <submittedName>
        <fullName evidence="1">Uncharacterized protein</fullName>
    </submittedName>
</protein>
<dbReference type="AlphaFoldDB" id="A0A075HM37"/>
<name>A0A075HM37_9ARCH</name>
<organism evidence="1">
    <name type="scientific">uncultured marine thaumarchaeote KM3_70_D07</name>
    <dbReference type="NCBI Taxonomy" id="1456252"/>
    <lineage>
        <taxon>Archaea</taxon>
        <taxon>Nitrososphaerota</taxon>
        <taxon>environmental samples</taxon>
    </lineage>
</organism>
<evidence type="ECO:0000313" key="1">
    <source>
        <dbReference type="EMBL" id="AIF15467.1"/>
    </source>
</evidence>
<sequence>MASAETQNKWRRKHRLVKSQLNVMAKKKTHEDLEEFVGTFGLRGKGEAVTFAAFVTQALIQRANFDAKAAGMLDDFTEAYHRDRDIHSA</sequence>
<proteinExistence type="predicted"/>
<dbReference type="EMBL" id="KF901029">
    <property type="protein sequence ID" value="AIF15467.1"/>
    <property type="molecule type" value="Genomic_DNA"/>
</dbReference>
<accession>A0A075HM37</accession>